<evidence type="ECO:0000256" key="4">
    <source>
        <dbReference type="ARBA" id="ARBA00022840"/>
    </source>
</evidence>
<evidence type="ECO:0000256" key="2">
    <source>
        <dbReference type="ARBA" id="ARBA00022598"/>
    </source>
</evidence>
<reference evidence="5" key="1">
    <citation type="submission" date="2024-05" db="EMBL/GenBank/DDBJ databases">
        <title>Isolation and characterization of Sporomusa carbonis sp. nov., a carboxydotrophic hydrogenogen in the genus of Sporomusa isolated from a charcoal burning pile.</title>
        <authorList>
            <person name="Boeer T."/>
            <person name="Rosenbaum F."/>
            <person name="Eysell L."/>
            <person name="Mueller V."/>
            <person name="Daniel R."/>
            <person name="Poehlein A."/>
        </authorList>
    </citation>
    <scope>NUCLEOTIDE SEQUENCE [LARGE SCALE GENOMIC DNA]</scope>
    <source>
        <strain evidence="5">DSM 10669</strain>
    </source>
</reference>
<keyword evidence="3" id="KW-0547">Nucleotide-binding</keyword>
<evidence type="ECO:0000313" key="5">
    <source>
        <dbReference type="EMBL" id="XFO67490.1"/>
    </source>
</evidence>
<organism evidence="5 6">
    <name type="scientific">Sporomusa silvacetica DSM 10669</name>
    <dbReference type="NCBI Taxonomy" id="1123289"/>
    <lineage>
        <taxon>Bacteria</taxon>
        <taxon>Bacillati</taxon>
        <taxon>Bacillota</taxon>
        <taxon>Negativicutes</taxon>
        <taxon>Selenomonadales</taxon>
        <taxon>Sporomusaceae</taxon>
        <taxon>Sporomusa</taxon>
    </lineage>
</organism>
<proteinExistence type="predicted"/>
<protein>
    <submittedName>
        <fullName evidence="5">Formate--tetrahydrofolate ligase</fullName>
        <ecNumber evidence="5">6.3.4.3</ecNumber>
    </submittedName>
</protein>
<sequence>MEDINLHFTGDFHAITTAHNLLAAIIDNHLHHGNALGIDSRRITWRWVVDLNERVLRNIVTFNKQKNQEANLGILVLLFIIG</sequence>
<dbReference type="GO" id="GO:0004329">
    <property type="term" value="F:formate-tetrahydrofolate ligase activity"/>
    <property type="evidence" value="ECO:0007669"/>
    <property type="project" value="UniProtKB-EC"/>
</dbReference>
<gene>
    <name evidence="5" type="primary">fhs_2</name>
    <name evidence="5" type="ORF">SPSIL_036890</name>
</gene>
<dbReference type="EC" id="6.3.4.3" evidence="5"/>
<evidence type="ECO:0000256" key="3">
    <source>
        <dbReference type="ARBA" id="ARBA00022741"/>
    </source>
</evidence>
<dbReference type="SUPFAM" id="SSF52540">
    <property type="entry name" value="P-loop containing nucleoside triphosphate hydrolases"/>
    <property type="match status" value="1"/>
</dbReference>
<dbReference type="Gene3D" id="3.30.1510.10">
    <property type="entry name" value="Domain 2, N(10)-formyltetrahydrofolate synthetase"/>
    <property type="match status" value="1"/>
</dbReference>
<keyword evidence="6" id="KW-1185">Reference proteome</keyword>
<dbReference type="InterPro" id="IPR000559">
    <property type="entry name" value="Formate_THF_ligase"/>
</dbReference>
<dbReference type="Pfam" id="PF01268">
    <property type="entry name" value="FTHFS"/>
    <property type="match status" value="1"/>
</dbReference>
<keyword evidence="1" id="KW-0554">One-carbon metabolism</keyword>
<keyword evidence="2 5" id="KW-0436">Ligase</keyword>
<evidence type="ECO:0000313" key="6">
    <source>
        <dbReference type="Proteomes" id="UP000216752"/>
    </source>
</evidence>
<dbReference type="Proteomes" id="UP000216752">
    <property type="component" value="Chromosome"/>
</dbReference>
<accession>A0ABZ3IPA9</accession>
<keyword evidence="4" id="KW-0067">ATP-binding</keyword>
<name>A0ABZ3IPA9_9FIRM</name>
<dbReference type="InterPro" id="IPR027417">
    <property type="entry name" value="P-loop_NTPase"/>
</dbReference>
<evidence type="ECO:0000256" key="1">
    <source>
        <dbReference type="ARBA" id="ARBA00022563"/>
    </source>
</evidence>
<dbReference type="EMBL" id="CP155573">
    <property type="protein sequence ID" value="XFO67490.1"/>
    <property type="molecule type" value="Genomic_DNA"/>
</dbReference>